<accession>A0A8T3VZI1</accession>
<evidence type="ECO:0000313" key="2">
    <source>
        <dbReference type="Proteomes" id="UP000732619"/>
    </source>
</evidence>
<dbReference type="EMBL" id="SUTG01000092">
    <property type="protein sequence ID" value="MBE6513425.1"/>
    <property type="molecule type" value="Genomic_DNA"/>
</dbReference>
<name>A0A8T3VZI1_METOL</name>
<sequence length="134" mass="14963">MIKKKIIIFTLILLTVLLSINLASATDIDNNQTADSITQESIMQETNEIQNDISADTKEITKKTDDTIKEASPTQVDVNNYNELVTQVNKIQQGTQKEYTINLKPGNYNATANMTLKQKTESIITSKSTETTLH</sequence>
<gene>
    <name evidence="1" type="ORF">E7Z75_09865</name>
</gene>
<proteinExistence type="predicted"/>
<protein>
    <recommendedName>
        <fullName evidence="3">Adhesin-like protein</fullName>
    </recommendedName>
</protein>
<comment type="caution">
    <text evidence="1">The sequence shown here is derived from an EMBL/GenBank/DDBJ whole genome shotgun (WGS) entry which is preliminary data.</text>
</comment>
<reference evidence="1" key="1">
    <citation type="submission" date="2019-04" db="EMBL/GenBank/DDBJ databases">
        <title>Evolution of Biomass-Degrading Anaerobic Consortia Revealed by Metagenomics.</title>
        <authorList>
            <person name="Peng X."/>
        </authorList>
    </citation>
    <scope>NUCLEOTIDE SEQUENCE</scope>
    <source>
        <strain evidence="1">SIG14</strain>
    </source>
</reference>
<dbReference type="Proteomes" id="UP000732619">
    <property type="component" value="Unassembled WGS sequence"/>
</dbReference>
<organism evidence="1 2">
    <name type="scientific">Methanobrevibacter olleyae</name>
    <dbReference type="NCBI Taxonomy" id="294671"/>
    <lineage>
        <taxon>Archaea</taxon>
        <taxon>Methanobacteriati</taxon>
        <taxon>Methanobacteriota</taxon>
        <taxon>Methanomada group</taxon>
        <taxon>Methanobacteria</taxon>
        <taxon>Methanobacteriales</taxon>
        <taxon>Methanobacteriaceae</taxon>
        <taxon>Methanobrevibacter</taxon>
    </lineage>
</organism>
<evidence type="ECO:0008006" key="3">
    <source>
        <dbReference type="Google" id="ProtNLM"/>
    </source>
</evidence>
<evidence type="ECO:0000313" key="1">
    <source>
        <dbReference type="EMBL" id="MBE6513425.1"/>
    </source>
</evidence>
<dbReference type="AlphaFoldDB" id="A0A8T3VZI1"/>